<feature type="binding site" evidence="5">
    <location>
        <position position="259"/>
    </location>
    <ligand>
        <name>a divalent metal cation</name>
        <dbReference type="ChEBI" id="CHEBI:60240"/>
    </ligand>
</feature>
<proteinExistence type="inferred from homology"/>
<evidence type="ECO:0000256" key="1">
    <source>
        <dbReference type="ARBA" id="ARBA00008785"/>
    </source>
</evidence>
<keyword evidence="2 8" id="KW-0560">Oxidoreductase</keyword>
<keyword evidence="5" id="KW-0479">Metal-binding</keyword>
<feature type="active site" description="Proton donor" evidence="3">
    <location>
        <position position="161"/>
    </location>
</feature>
<dbReference type="InterPro" id="IPR045213">
    <property type="entry name" value="Malic_NAD-bd_bact_type"/>
</dbReference>
<comment type="similarity">
    <text evidence="1">Belongs to the malic enzymes family.</text>
</comment>
<feature type="binding site" evidence="5">
    <location>
        <position position="284"/>
    </location>
    <ligand>
        <name>a divalent metal cation</name>
        <dbReference type="ChEBI" id="CHEBI:60240"/>
    </ligand>
</feature>
<evidence type="ECO:0000256" key="5">
    <source>
        <dbReference type="PIRSR" id="PIRSR000106-3"/>
    </source>
</evidence>
<dbReference type="PANTHER" id="PTHR43237">
    <property type="entry name" value="NADP-DEPENDENT MALIC ENZYME"/>
    <property type="match status" value="1"/>
</dbReference>
<dbReference type="GO" id="GO:0004470">
    <property type="term" value="F:malic enzyme activity"/>
    <property type="evidence" value="ECO:0007669"/>
    <property type="project" value="InterPro"/>
</dbReference>
<evidence type="ECO:0000313" key="8">
    <source>
        <dbReference type="EMBL" id="OSY41754.1"/>
    </source>
</evidence>
<dbReference type="InterPro" id="IPR001891">
    <property type="entry name" value="Malic_OxRdtase"/>
</dbReference>
<comment type="caution">
    <text evidence="8">The sequence shown here is derived from an EMBL/GenBank/DDBJ whole genome shotgun (WGS) entry which is preliminary data.</text>
</comment>
<dbReference type="GO" id="GO:0016616">
    <property type="term" value="F:oxidoreductase activity, acting on the CH-OH group of donors, NAD or NADP as acceptor"/>
    <property type="evidence" value="ECO:0007669"/>
    <property type="project" value="InterPro"/>
</dbReference>
<feature type="domain" description="Malic enzyme NAD-binding" evidence="6">
    <location>
        <begin position="285"/>
        <end position="505"/>
    </location>
</feature>
<dbReference type="AlphaFoldDB" id="A0A1Y2N2Q8"/>
<organism evidence="8 9">
    <name type="scientific">Pseudonocardia autotrophica</name>
    <name type="common">Amycolata autotrophica</name>
    <name type="synonym">Nocardia autotrophica</name>
    <dbReference type="NCBI Taxonomy" id="2074"/>
    <lineage>
        <taxon>Bacteria</taxon>
        <taxon>Bacillati</taxon>
        <taxon>Actinomycetota</taxon>
        <taxon>Actinomycetes</taxon>
        <taxon>Pseudonocardiales</taxon>
        <taxon>Pseudonocardiaceae</taxon>
        <taxon>Pseudonocardia</taxon>
    </lineage>
</organism>
<accession>A0A1Y2N2Q8</accession>
<dbReference type="Proteomes" id="UP000194360">
    <property type="component" value="Unassembled WGS sequence"/>
</dbReference>
<evidence type="ECO:0000256" key="3">
    <source>
        <dbReference type="PIRSR" id="PIRSR000106-1"/>
    </source>
</evidence>
<name>A0A1Y2N2Q8_PSEAH</name>
<feature type="domain" description="Malic enzyme N-terminal" evidence="7">
    <location>
        <begin position="140"/>
        <end position="273"/>
    </location>
</feature>
<dbReference type="Pfam" id="PF03949">
    <property type="entry name" value="Malic_M"/>
    <property type="match status" value="1"/>
</dbReference>
<evidence type="ECO:0000313" key="9">
    <source>
        <dbReference type="Proteomes" id="UP000194360"/>
    </source>
</evidence>
<dbReference type="InterPro" id="IPR051674">
    <property type="entry name" value="Malate_Decarboxylase"/>
</dbReference>
<dbReference type="PIRSF" id="PIRSF000106">
    <property type="entry name" value="ME"/>
    <property type="match status" value="1"/>
</dbReference>
<feature type="active site" description="Proton acceptor" evidence="3">
    <location>
        <position position="216"/>
    </location>
</feature>
<dbReference type="SUPFAM" id="SSF51735">
    <property type="entry name" value="NAD(P)-binding Rossmann-fold domains"/>
    <property type="match status" value="1"/>
</dbReference>
<dbReference type="InterPro" id="IPR036291">
    <property type="entry name" value="NAD(P)-bd_dom_sf"/>
</dbReference>
<reference evidence="8 9" key="1">
    <citation type="submission" date="2016-09" db="EMBL/GenBank/DDBJ databases">
        <title>Pseudonocardia autotrophica DSM535, a candidate organism with high potential of specific P450 cytochromes.</title>
        <authorList>
            <person name="Grumaz C."/>
            <person name="Vainshtein Y."/>
            <person name="Kirstahler P."/>
            <person name="Sohn K."/>
        </authorList>
    </citation>
    <scope>NUCLEOTIDE SEQUENCE [LARGE SCALE GENOMIC DNA]</scope>
    <source>
        <strain evidence="8 9">DSM 535</strain>
    </source>
</reference>
<dbReference type="CDD" id="cd05311">
    <property type="entry name" value="NAD_bind_2_malic_enz"/>
    <property type="match status" value="1"/>
</dbReference>
<evidence type="ECO:0000256" key="4">
    <source>
        <dbReference type="PIRSR" id="PIRSR000106-2"/>
    </source>
</evidence>
<dbReference type="InterPro" id="IPR012301">
    <property type="entry name" value="Malic_N_dom"/>
</dbReference>
<dbReference type="GO" id="GO:0046872">
    <property type="term" value="F:metal ion binding"/>
    <property type="evidence" value="ECO:0007669"/>
    <property type="project" value="UniProtKB-KW"/>
</dbReference>
<dbReference type="InterPro" id="IPR012302">
    <property type="entry name" value="Malic_NAD-bd"/>
</dbReference>
<dbReference type="GO" id="GO:0051287">
    <property type="term" value="F:NAD binding"/>
    <property type="evidence" value="ECO:0007669"/>
    <property type="project" value="InterPro"/>
</dbReference>
<sequence length="516" mass="54364">MIRRSAPAPDGGSRITHLCRDEHDRASTDGCHSADRPVTTLPAVLFRPVSIPGPGYAITARVDAPARPTSAGDLTAAVGLVGGVVTAFDVVEARTDSLVVDISVNARNTEHVEEIKTAIEELDGFSVRKVSDRTFLLHLGGKIEVRSKVNLRTRDDLSRAYTPGVARVCMAIAENPEDARRLTIKRNTVAVVTDGSAVLGLGNIGAAAAMPVMEGKAALFKQFAGVDAWPVCLDTQDTEEIIRTVQLIAPGYGGINLEDIAAPRCFEIEARLRELLDIPVFHDDQHGTAVVVLGALRNALRVVGKKFSDVRVVVCGVGAAGSAIIRLLGSEETADIVAVDVDGIVHPDRPDMDDNLRSIAAQTNKERKQGTLADALVGADVFVGVSAPNLFGAQELATMAPDSIVFALANPDPEVDPTVAMQHAAVVATGRSDYPNQINNVLAFPGVFRGLLDAQAHDITDEMMLAAAEAIADVVSEPNPSFIVPSVFDQSVAPAVADALRAVAGKQAKRGEVEAG</sequence>
<dbReference type="Gene3D" id="3.40.50.720">
    <property type="entry name" value="NAD(P)-binding Rossmann-like Domain"/>
    <property type="match status" value="1"/>
</dbReference>
<dbReference type="InterPro" id="IPR037062">
    <property type="entry name" value="Malic_N_dom_sf"/>
</dbReference>
<dbReference type="STRING" id="2074.BG845_01782"/>
<feature type="binding site" evidence="4">
    <location>
        <position position="439"/>
    </location>
    <ligand>
        <name>(S)-malate</name>
        <dbReference type="ChEBI" id="CHEBI:15589"/>
    </ligand>
</feature>
<dbReference type="InterPro" id="IPR046346">
    <property type="entry name" value="Aminoacid_DH-like_N_sf"/>
</dbReference>
<feature type="binding site" evidence="5">
    <location>
        <position position="258"/>
    </location>
    <ligand>
        <name>a divalent metal cation</name>
        <dbReference type="ChEBI" id="CHEBI:60240"/>
    </ligand>
</feature>
<evidence type="ECO:0000256" key="2">
    <source>
        <dbReference type="ARBA" id="ARBA00023002"/>
    </source>
</evidence>
<evidence type="ECO:0000259" key="6">
    <source>
        <dbReference type="SMART" id="SM00919"/>
    </source>
</evidence>
<protein>
    <submittedName>
        <fullName evidence="8">NAD-dependent malic enzyme</fullName>
        <ecNumber evidence="8">1.1.1.38</ecNumber>
    </submittedName>
</protein>
<gene>
    <name evidence="8" type="ORF">BG845_01782</name>
</gene>
<evidence type="ECO:0000259" key="7">
    <source>
        <dbReference type="SMART" id="SM01274"/>
    </source>
</evidence>
<feature type="binding site" evidence="4">
    <location>
        <position position="410"/>
    </location>
    <ligand>
        <name>(S)-malate</name>
        <dbReference type="ChEBI" id="CHEBI:15589"/>
    </ligand>
</feature>
<comment type="cofactor">
    <cofactor evidence="5">
        <name>Mg(2+)</name>
        <dbReference type="ChEBI" id="CHEBI:18420"/>
    </cofactor>
    <cofactor evidence="5">
        <name>Mn(2+)</name>
        <dbReference type="ChEBI" id="CHEBI:29035"/>
    </cofactor>
    <text evidence="5">Divalent metal cations. Prefers magnesium or manganese.</text>
</comment>
<dbReference type="EC" id="1.1.1.38" evidence="8"/>
<dbReference type="Gene3D" id="3.40.50.10380">
    <property type="entry name" value="Malic enzyme, N-terminal domain"/>
    <property type="match status" value="1"/>
</dbReference>
<dbReference type="SUPFAM" id="SSF53223">
    <property type="entry name" value="Aminoacid dehydrogenase-like, N-terminal domain"/>
    <property type="match status" value="1"/>
</dbReference>
<dbReference type="SMART" id="SM01274">
    <property type="entry name" value="malic"/>
    <property type="match status" value="1"/>
</dbReference>
<dbReference type="EMBL" id="MIGB01000007">
    <property type="protein sequence ID" value="OSY41754.1"/>
    <property type="molecule type" value="Genomic_DNA"/>
</dbReference>
<keyword evidence="9" id="KW-1185">Reference proteome</keyword>
<dbReference type="PANTHER" id="PTHR43237:SF4">
    <property type="entry name" value="NADP-DEPENDENT MALIC ENZYME"/>
    <property type="match status" value="1"/>
</dbReference>
<dbReference type="SMART" id="SM00919">
    <property type="entry name" value="Malic_M"/>
    <property type="match status" value="1"/>
</dbReference>
<dbReference type="FunFam" id="3.40.50.10380:FF:000003">
    <property type="entry name" value="NADP-dependent malic enzyme"/>
    <property type="match status" value="1"/>
</dbReference>
<dbReference type="Pfam" id="PF00390">
    <property type="entry name" value="malic"/>
    <property type="match status" value="1"/>
</dbReference>